<sequence length="97" mass="11562">MAKKYTVSEAALRKLVKQMVSEEVEKQWNQPNGPFIDEIQEDPWFYLGEPTPAEEKKEKYFKQQQVPTEFPGWQEPFHPDFNEFDTAPFLNKQPKKK</sequence>
<dbReference type="EMBL" id="WUUL01000004">
    <property type="protein sequence ID" value="MXQ53608.1"/>
    <property type="molecule type" value="Genomic_DNA"/>
</dbReference>
<accession>A0A6I4VT12</accession>
<reference evidence="1 2" key="1">
    <citation type="submission" date="2019-12" db="EMBL/GenBank/DDBJ databases">
        <title>Whole-genome analyses of novel actinobacteria.</title>
        <authorList>
            <person name="Sahin N."/>
            <person name="Saygin H."/>
        </authorList>
    </citation>
    <scope>NUCLEOTIDE SEQUENCE [LARGE SCALE GENOMIC DNA]</scope>
    <source>
        <strain evidence="1 2">KC615</strain>
    </source>
</reference>
<name>A0A6I4VT12_9BACL</name>
<keyword evidence="2" id="KW-1185">Reference proteome</keyword>
<comment type="caution">
    <text evidence="1">The sequence shown here is derived from an EMBL/GenBank/DDBJ whole genome shotgun (WGS) entry which is preliminary data.</text>
</comment>
<evidence type="ECO:0000313" key="1">
    <source>
        <dbReference type="EMBL" id="MXQ53608.1"/>
    </source>
</evidence>
<organism evidence="1 2">
    <name type="scientific">Shimazuella alba</name>
    <dbReference type="NCBI Taxonomy" id="2690964"/>
    <lineage>
        <taxon>Bacteria</taxon>
        <taxon>Bacillati</taxon>
        <taxon>Bacillota</taxon>
        <taxon>Bacilli</taxon>
        <taxon>Bacillales</taxon>
        <taxon>Thermoactinomycetaceae</taxon>
        <taxon>Shimazuella</taxon>
    </lineage>
</organism>
<dbReference type="RefSeq" id="WP_160800966.1">
    <property type="nucleotide sequence ID" value="NZ_WUUL01000004.1"/>
</dbReference>
<dbReference type="Proteomes" id="UP000430692">
    <property type="component" value="Unassembled WGS sequence"/>
</dbReference>
<dbReference type="AlphaFoldDB" id="A0A6I4VT12"/>
<evidence type="ECO:0000313" key="2">
    <source>
        <dbReference type="Proteomes" id="UP000430692"/>
    </source>
</evidence>
<protein>
    <submittedName>
        <fullName evidence="1">Uncharacterized protein</fullName>
    </submittedName>
</protein>
<gene>
    <name evidence="1" type="ORF">GSM42_07670</name>
</gene>
<proteinExistence type="predicted"/>